<gene>
    <name evidence="2" type="ORF">SAMN06265222_10513</name>
</gene>
<dbReference type="PROSITE" id="PS51257">
    <property type="entry name" value="PROKAR_LIPOPROTEIN"/>
    <property type="match status" value="1"/>
</dbReference>
<accession>A0ABY1Q182</accession>
<keyword evidence="1" id="KW-0175">Coiled coil</keyword>
<evidence type="ECO:0000313" key="2">
    <source>
        <dbReference type="EMBL" id="SMP55621.1"/>
    </source>
</evidence>
<sequence length="60" mass="6443">MQLRLFVLGLGAVLFVAGCSEGPSLVTEDAQAIKDYEAQREEMKARLDEELTASGLADEG</sequence>
<dbReference type="EMBL" id="FXUG01000005">
    <property type="protein sequence ID" value="SMP55621.1"/>
    <property type="molecule type" value="Genomic_DNA"/>
</dbReference>
<proteinExistence type="predicted"/>
<evidence type="ECO:0000313" key="3">
    <source>
        <dbReference type="Proteomes" id="UP001158067"/>
    </source>
</evidence>
<reference evidence="2 3" key="1">
    <citation type="submission" date="2017-05" db="EMBL/GenBank/DDBJ databases">
        <authorList>
            <person name="Varghese N."/>
            <person name="Submissions S."/>
        </authorList>
    </citation>
    <scope>NUCLEOTIDE SEQUENCE [LARGE SCALE GENOMIC DNA]</scope>
    <source>
        <strain evidence="2 3">DSM 25457</strain>
    </source>
</reference>
<evidence type="ECO:0000256" key="1">
    <source>
        <dbReference type="SAM" id="Coils"/>
    </source>
</evidence>
<dbReference type="Proteomes" id="UP001158067">
    <property type="component" value="Unassembled WGS sequence"/>
</dbReference>
<protein>
    <recommendedName>
        <fullName evidence="4">Secreted protein</fullName>
    </recommendedName>
</protein>
<comment type="caution">
    <text evidence="2">The sequence shown here is derived from an EMBL/GenBank/DDBJ whole genome shotgun (WGS) entry which is preliminary data.</text>
</comment>
<organism evidence="2 3">
    <name type="scientific">Neorhodopirellula lusitana</name>
    <dbReference type="NCBI Taxonomy" id="445327"/>
    <lineage>
        <taxon>Bacteria</taxon>
        <taxon>Pseudomonadati</taxon>
        <taxon>Planctomycetota</taxon>
        <taxon>Planctomycetia</taxon>
        <taxon>Pirellulales</taxon>
        <taxon>Pirellulaceae</taxon>
        <taxon>Neorhodopirellula</taxon>
    </lineage>
</organism>
<feature type="coiled-coil region" evidence="1">
    <location>
        <begin position="26"/>
        <end position="53"/>
    </location>
</feature>
<keyword evidence="3" id="KW-1185">Reference proteome</keyword>
<name>A0ABY1Q182_9BACT</name>
<evidence type="ECO:0008006" key="4">
    <source>
        <dbReference type="Google" id="ProtNLM"/>
    </source>
</evidence>